<evidence type="ECO:0000256" key="1">
    <source>
        <dbReference type="ARBA" id="ARBA00022448"/>
    </source>
</evidence>
<dbReference type="GO" id="GO:1902387">
    <property type="term" value="F:ceramide 1-phosphate binding"/>
    <property type="evidence" value="ECO:0007669"/>
    <property type="project" value="TreeGrafter"/>
</dbReference>
<evidence type="ECO:0000259" key="2">
    <source>
        <dbReference type="Pfam" id="PF08718"/>
    </source>
</evidence>
<dbReference type="FunFam" id="1.10.3520.10:FF:000001">
    <property type="entry name" value="Pleckstrin domain-containing family A member 8"/>
    <property type="match status" value="1"/>
</dbReference>
<dbReference type="Gene3D" id="1.10.3520.10">
    <property type="entry name" value="Glycolipid transfer protein"/>
    <property type="match status" value="1"/>
</dbReference>
<dbReference type="Proteomes" id="UP000042958">
    <property type="component" value="Unassembled WGS sequence"/>
</dbReference>
<dbReference type="SUPFAM" id="SSF110004">
    <property type="entry name" value="Glycolipid transfer protein, GLTP"/>
    <property type="match status" value="1"/>
</dbReference>
<dbReference type="GO" id="GO:1902388">
    <property type="term" value="F:ceramide 1-phosphate transfer activity"/>
    <property type="evidence" value="ECO:0007669"/>
    <property type="project" value="TreeGrafter"/>
</dbReference>
<evidence type="ECO:0000313" key="3">
    <source>
        <dbReference type="EMBL" id="CEJ57411.1"/>
    </source>
</evidence>
<dbReference type="Pfam" id="PF08718">
    <property type="entry name" value="GLTP"/>
    <property type="match status" value="1"/>
</dbReference>
<accession>A0A0F7TNG5</accession>
<evidence type="ECO:0000313" key="4">
    <source>
        <dbReference type="Proteomes" id="UP000042958"/>
    </source>
</evidence>
<dbReference type="InterPro" id="IPR036497">
    <property type="entry name" value="GLTP_sf"/>
</dbReference>
<reference evidence="4" key="1">
    <citation type="journal article" date="2015" name="Genome Announc.">
        <title>Draft genome sequence of the fungus Penicillium brasilianum MG11.</title>
        <authorList>
            <person name="Horn F."/>
            <person name="Linde J."/>
            <person name="Mattern D.J."/>
            <person name="Walther G."/>
            <person name="Guthke R."/>
            <person name="Brakhage A.A."/>
            <person name="Valiante V."/>
        </authorList>
    </citation>
    <scope>NUCLEOTIDE SEQUENCE [LARGE SCALE GENOMIC DNA]</scope>
    <source>
        <strain evidence="4">MG11</strain>
    </source>
</reference>
<dbReference type="STRING" id="104259.A0A0F7TNG5"/>
<feature type="domain" description="Glycolipid transfer protein" evidence="2">
    <location>
        <begin position="34"/>
        <end position="175"/>
    </location>
</feature>
<dbReference type="GO" id="GO:0016020">
    <property type="term" value="C:membrane"/>
    <property type="evidence" value="ECO:0007669"/>
    <property type="project" value="TreeGrafter"/>
</dbReference>
<dbReference type="PANTHER" id="PTHR10219:SF25">
    <property type="entry name" value="PLECKSTRIN HOMOLOGY DOMAIN-CONTAINING FAMILY A MEMBER 8"/>
    <property type="match status" value="1"/>
</dbReference>
<dbReference type="PANTHER" id="PTHR10219">
    <property type="entry name" value="GLYCOLIPID TRANSFER PROTEIN-RELATED"/>
    <property type="match status" value="1"/>
</dbReference>
<dbReference type="OrthoDB" id="205255at2759"/>
<gene>
    <name evidence="3" type="ORF">PMG11_06105</name>
</gene>
<dbReference type="EMBL" id="CDHK01000005">
    <property type="protein sequence ID" value="CEJ57411.1"/>
    <property type="molecule type" value="Genomic_DNA"/>
</dbReference>
<protein>
    <recommendedName>
        <fullName evidence="2">Glycolipid transfer protein domain-containing protein</fullName>
    </recommendedName>
</protein>
<dbReference type="InterPro" id="IPR014830">
    <property type="entry name" value="Glycolipid_transfer_prot_dom"/>
</dbReference>
<dbReference type="AlphaFoldDB" id="A0A0F7TNG5"/>
<sequence length="211" mass="22857">MSRTNEVHAPGTWFSTIQRSFEEVPIDAANGNAISTEEFLQAAGALVTLFDVIGGVGLAAVKSDLSGNIAKVQERYNKAPAESQTLQDLVRNELKSGQHKATEGLLWLVRGLQFTASALRLSINNPSEELNASFLGAYKAPGGLNTHHGYLVRKGTEVAIKSGVPYRKDFYSKLGDNQADVTAALEKEVTALENVVDILLKFQATPEAQWK</sequence>
<organism evidence="3 4">
    <name type="scientific">Penicillium brasilianum</name>
    <dbReference type="NCBI Taxonomy" id="104259"/>
    <lineage>
        <taxon>Eukaryota</taxon>
        <taxon>Fungi</taxon>
        <taxon>Dikarya</taxon>
        <taxon>Ascomycota</taxon>
        <taxon>Pezizomycotina</taxon>
        <taxon>Eurotiomycetes</taxon>
        <taxon>Eurotiomycetidae</taxon>
        <taxon>Eurotiales</taxon>
        <taxon>Aspergillaceae</taxon>
        <taxon>Penicillium</taxon>
    </lineage>
</organism>
<proteinExistence type="predicted"/>
<keyword evidence="1" id="KW-0813">Transport</keyword>
<dbReference type="GO" id="GO:0005829">
    <property type="term" value="C:cytosol"/>
    <property type="evidence" value="ECO:0007669"/>
    <property type="project" value="TreeGrafter"/>
</dbReference>
<keyword evidence="4" id="KW-1185">Reference proteome</keyword>
<name>A0A0F7TNG5_PENBI</name>